<reference evidence="1" key="1">
    <citation type="submission" date="2019-11" db="EMBL/GenBank/DDBJ databases">
        <title>Bipolaris sorokiniana Genome sequencing.</title>
        <authorList>
            <person name="Wang H."/>
        </authorList>
    </citation>
    <scope>NUCLEOTIDE SEQUENCE</scope>
</reference>
<dbReference type="AlphaFoldDB" id="A0A8H5ZAK5"/>
<evidence type="ECO:0000313" key="1">
    <source>
        <dbReference type="EMBL" id="KAF5844475.1"/>
    </source>
</evidence>
<name>A0A8H5ZAK5_COCSA</name>
<protein>
    <submittedName>
        <fullName evidence="1">Uncharacterized protein</fullName>
    </submittedName>
</protein>
<comment type="caution">
    <text evidence="1">The sequence shown here is derived from an EMBL/GenBank/DDBJ whole genome shotgun (WGS) entry which is preliminary data.</text>
</comment>
<dbReference type="EMBL" id="WNKQ01000022">
    <property type="protein sequence ID" value="KAF5844475.1"/>
    <property type="molecule type" value="Genomic_DNA"/>
</dbReference>
<gene>
    <name evidence="1" type="ORF">GGP41_007532</name>
</gene>
<sequence length="84" mass="9318">MTMTSGSIVRTPYPACLFLVPIPGETFGAVRSSILSGLQTSNPYVQIGVLTVMYPNRVSDRWFLQGCLREKANIQPCYLYTKVA</sequence>
<dbReference type="Proteomes" id="UP000624244">
    <property type="component" value="Unassembled WGS sequence"/>
</dbReference>
<proteinExistence type="predicted"/>
<organism evidence="1 2">
    <name type="scientific">Cochliobolus sativus</name>
    <name type="common">Common root rot and spot blotch fungus</name>
    <name type="synonym">Bipolaris sorokiniana</name>
    <dbReference type="NCBI Taxonomy" id="45130"/>
    <lineage>
        <taxon>Eukaryota</taxon>
        <taxon>Fungi</taxon>
        <taxon>Dikarya</taxon>
        <taxon>Ascomycota</taxon>
        <taxon>Pezizomycotina</taxon>
        <taxon>Dothideomycetes</taxon>
        <taxon>Pleosporomycetidae</taxon>
        <taxon>Pleosporales</taxon>
        <taxon>Pleosporineae</taxon>
        <taxon>Pleosporaceae</taxon>
        <taxon>Bipolaris</taxon>
    </lineage>
</organism>
<evidence type="ECO:0000313" key="2">
    <source>
        <dbReference type="Proteomes" id="UP000624244"/>
    </source>
</evidence>
<accession>A0A8H5ZAK5</accession>